<keyword evidence="3" id="KW-1185">Reference proteome</keyword>
<evidence type="ECO:0008006" key="4">
    <source>
        <dbReference type="Google" id="ProtNLM"/>
    </source>
</evidence>
<organism evidence="2 3">
    <name type="scientific">Pyxidicoccus fallax</name>
    <dbReference type="NCBI Taxonomy" id="394095"/>
    <lineage>
        <taxon>Bacteria</taxon>
        <taxon>Pseudomonadati</taxon>
        <taxon>Myxococcota</taxon>
        <taxon>Myxococcia</taxon>
        <taxon>Myxococcales</taxon>
        <taxon>Cystobacterineae</taxon>
        <taxon>Myxococcaceae</taxon>
        <taxon>Pyxidicoccus</taxon>
    </lineage>
</organism>
<evidence type="ECO:0000313" key="2">
    <source>
        <dbReference type="EMBL" id="NMO22259.1"/>
    </source>
</evidence>
<feature type="region of interest" description="Disordered" evidence="1">
    <location>
        <begin position="16"/>
        <end position="94"/>
    </location>
</feature>
<dbReference type="AlphaFoldDB" id="A0A848LXA1"/>
<dbReference type="PROSITE" id="PS51257">
    <property type="entry name" value="PROKAR_LIPOPROTEIN"/>
    <property type="match status" value="1"/>
</dbReference>
<dbReference type="RefSeq" id="WP_169351410.1">
    <property type="nucleotide sequence ID" value="NZ_JABBJJ010000401.1"/>
</dbReference>
<gene>
    <name evidence="2" type="ORF">HG543_46495</name>
</gene>
<protein>
    <recommendedName>
        <fullName evidence="4">Lipoprotein</fullName>
    </recommendedName>
</protein>
<dbReference type="Gene3D" id="2.40.10.500">
    <property type="match status" value="1"/>
</dbReference>
<dbReference type="SUPFAM" id="SSF63825">
    <property type="entry name" value="YWTD domain"/>
    <property type="match status" value="1"/>
</dbReference>
<reference evidence="2 3" key="1">
    <citation type="submission" date="2020-04" db="EMBL/GenBank/DDBJ databases">
        <title>Draft genome of Pyxidicoccus fallax type strain.</title>
        <authorList>
            <person name="Whitworth D.E."/>
        </authorList>
    </citation>
    <scope>NUCLEOTIDE SEQUENCE [LARGE SCALE GENOMIC DNA]</scope>
    <source>
        <strain evidence="2 3">DSM 14698</strain>
    </source>
</reference>
<name>A0A848LXA1_9BACT</name>
<feature type="compositionally biased region" description="Low complexity" evidence="1">
    <location>
        <begin position="58"/>
        <end position="75"/>
    </location>
</feature>
<evidence type="ECO:0000313" key="3">
    <source>
        <dbReference type="Proteomes" id="UP000518300"/>
    </source>
</evidence>
<evidence type="ECO:0000256" key="1">
    <source>
        <dbReference type="SAM" id="MobiDB-lite"/>
    </source>
</evidence>
<proteinExistence type="predicted"/>
<sequence length="393" mass="39973">MRLALLSVLLFAVACSSDKPPPTERPDGGATEDSGTGGEDAGPTEDGGTELDGGSGSDAGTDAGAGDAGTVDGGSCEAPAAEPDTELATRLNTPRRLAVDTTDIYISESHSLNPQQPSPGPGQVLRLPRAGGPPTVLATGFRAPDAIAVDGTSVYVLDLGGLWRVDKATGKRHEPAIDTTLTNVTVGGTEVLRATLAGREVLVVATGERWLVRVDTDGRNRLALYTGVGGALVRGARVVDSDVWFLVSAGTGAGNSSGLYRVPLDGSAPAERRDATILQGNSLEVTPTHFLVTEGGGGTGRVLRLPRAGGTAEVLADGLQGPWFPVELNGTIYFKESRADGADFLRRVRTCALGTSDPVGPPGTGPGGLIVDGSTLLYTSQESGTGGAVGRVP</sequence>
<comment type="caution">
    <text evidence="2">The sequence shown here is derived from an EMBL/GenBank/DDBJ whole genome shotgun (WGS) entry which is preliminary data.</text>
</comment>
<feature type="region of interest" description="Disordered" evidence="1">
    <location>
        <begin position="109"/>
        <end position="131"/>
    </location>
</feature>
<dbReference type="EMBL" id="JABBJJ010000401">
    <property type="protein sequence ID" value="NMO22259.1"/>
    <property type="molecule type" value="Genomic_DNA"/>
</dbReference>
<dbReference type="SUPFAM" id="SSF63829">
    <property type="entry name" value="Calcium-dependent phosphotriesterase"/>
    <property type="match status" value="1"/>
</dbReference>
<dbReference type="Proteomes" id="UP000518300">
    <property type="component" value="Unassembled WGS sequence"/>
</dbReference>
<dbReference type="NCBIfam" id="NF037948">
    <property type="entry name" value="signal_int_SinM"/>
    <property type="match status" value="1"/>
</dbReference>
<accession>A0A848LXA1</accession>